<dbReference type="PANTHER" id="PTHR45641">
    <property type="entry name" value="TETRATRICOPEPTIDE REPEAT PROTEIN (AFU_ORTHOLOGUE AFUA_6G03870)"/>
    <property type="match status" value="1"/>
</dbReference>
<evidence type="ECO:0000313" key="4">
    <source>
        <dbReference type="EMBL" id="CBN77202.1"/>
    </source>
</evidence>
<organism evidence="4 5">
    <name type="scientific">Ectocarpus siliculosus</name>
    <name type="common">Brown alga</name>
    <name type="synonym">Conferva siliculosa</name>
    <dbReference type="NCBI Taxonomy" id="2880"/>
    <lineage>
        <taxon>Eukaryota</taxon>
        <taxon>Sar</taxon>
        <taxon>Stramenopiles</taxon>
        <taxon>Ochrophyta</taxon>
        <taxon>PX clade</taxon>
        <taxon>Phaeophyceae</taxon>
        <taxon>Ectocarpales</taxon>
        <taxon>Ectocarpaceae</taxon>
        <taxon>Ectocarpus</taxon>
    </lineage>
</organism>
<reference evidence="4 5" key="1">
    <citation type="journal article" date="2010" name="Nature">
        <title>The Ectocarpus genome and the independent evolution of multicellularity in brown algae.</title>
        <authorList>
            <person name="Cock J.M."/>
            <person name="Sterck L."/>
            <person name="Rouze P."/>
            <person name="Scornet D."/>
            <person name="Allen A.E."/>
            <person name="Amoutzias G."/>
            <person name="Anthouard V."/>
            <person name="Artiguenave F."/>
            <person name="Aury J.M."/>
            <person name="Badger J.H."/>
            <person name="Beszteri B."/>
            <person name="Billiau K."/>
            <person name="Bonnet E."/>
            <person name="Bothwell J.H."/>
            <person name="Bowler C."/>
            <person name="Boyen C."/>
            <person name="Brownlee C."/>
            <person name="Carrano C.J."/>
            <person name="Charrier B."/>
            <person name="Cho G.Y."/>
            <person name="Coelho S.M."/>
            <person name="Collen J."/>
            <person name="Corre E."/>
            <person name="Da Silva C."/>
            <person name="Delage L."/>
            <person name="Delaroque N."/>
            <person name="Dittami S.M."/>
            <person name="Doulbeau S."/>
            <person name="Elias M."/>
            <person name="Farnham G."/>
            <person name="Gachon C.M."/>
            <person name="Gschloessl B."/>
            <person name="Heesch S."/>
            <person name="Jabbari K."/>
            <person name="Jubin C."/>
            <person name="Kawai H."/>
            <person name="Kimura K."/>
            <person name="Kloareg B."/>
            <person name="Kupper F.C."/>
            <person name="Lang D."/>
            <person name="Le Bail A."/>
            <person name="Leblanc C."/>
            <person name="Lerouge P."/>
            <person name="Lohr M."/>
            <person name="Lopez P.J."/>
            <person name="Martens C."/>
            <person name="Maumus F."/>
            <person name="Michel G."/>
            <person name="Miranda-Saavedra D."/>
            <person name="Morales J."/>
            <person name="Moreau H."/>
            <person name="Motomura T."/>
            <person name="Nagasato C."/>
            <person name="Napoli C.A."/>
            <person name="Nelson D.R."/>
            <person name="Nyvall-Collen P."/>
            <person name="Peters A.F."/>
            <person name="Pommier C."/>
            <person name="Potin P."/>
            <person name="Poulain J."/>
            <person name="Quesneville H."/>
            <person name="Read B."/>
            <person name="Rensing S.A."/>
            <person name="Ritter A."/>
            <person name="Rousvoal S."/>
            <person name="Samanta M."/>
            <person name="Samson G."/>
            <person name="Schroeder D.C."/>
            <person name="Segurens B."/>
            <person name="Strittmatter M."/>
            <person name="Tonon T."/>
            <person name="Tregear J.W."/>
            <person name="Valentin K."/>
            <person name="von Dassow P."/>
            <person name="Yamagishi T."/>
            <person name="Van de Peer Y."/>
            <person name="Wincker P."/>
        </authorList>
    </citation>
    <scope>NUCLEOTIDE SEQUENCE [LARGE SCALE GENOMIC DNA]</scope>
    <source>
        <strain evidence="5">Ec32 / CCAP1310/4</strain>
    </source>
</reference>
<dbReference type="PANTHER" id="PTHR45641:SF19">
    <property type="entry name" value="NEPHROCYSTIN-3"/>
    <property type="match status" value="1"/>
</dbReference>
<dbReference type="AlphaFoldDB" id="D8LLY8"/>
<evidence type="ECO:0000256" key="3">
    <source>
        <dbReference type="PROSITE-ProRule" id="PRU00339"/>
    </source>
</evidence>
<keyword evidence="2 3" id="KW-0802">TPR repeat</keyword>
<proteinExistence type="predicted"/>
<dbReference type="InterPro" id="IPR011990">
    <property type="entry name" value="TPR-like_helical_dom_sf"/>
</dbReference>
<dbReference type="STRING" id="2880.D8LLY8"/>
<evidence type="ECO:0000256" key="2">
    <source>
        <dbReference type="ARBA" id="ARBA00022803"/>
    </source>
</evidence>
<protein>
    <submittedName>
        <fullName evidence="4">Uncharacterized protein</fullName>
    </submittedName>
</protein>
<dbReference type="Proteomes" id="UP000002630">
    <property type="component" value="Linkage Group LG17"/>
</dbReference>
<dbReference type="InParanoid" id="D8LLY8"/>
<dbReference type="Pfam" id="PF13181">
    <property type="entry name" value="TPR_8"/>
    <property type="match status" value="1"/>
</dbReference>
<evidence type="ECO:0000313" key="5">
    <source>
        <dbReference type="Proteomes" id="UP000002630"/>
    </source>
</evidence>
<dbReference type="Gene3D" id="1.25.40.10">
    <property type="entry name" value="Tetratricopeptide repeat domain"/>
    <property type="match status" value="1"/>
</dbReference>
<dbReference type="EMBL" id="FN648575">
    <property type="protein sequence ID" value="CBN77202.1"/>
    <property type="molecule type" value="Genomic_DNA"/>
</dbReference>
<dbReference type="OrthoDB" id="2148418at2759"/>
<gene>
    <name evidence="4" type="ORF">Esi_0038_0076</name>
</gene>
<dbReference type="InterPro" id="IPR019734">
    <property type="entry name" value="TPR_rpt"/>
</dbReference>
<sequence>MATDSVELLALQRIDETCMQLQQQGDYLQALECMERGLVLRQHFFGSDSEEVWSACKIVGEMCNLLAMTYLQQEDFGMVLELLKKAEILTERDDAGRAVTYNNLACYYRRRGKLHSALQYLHKALKIEAKMGSRVEHPADTHLNTCAVLSQIGRHQGALEHAQSALILLQEELFGGGATVGDAGGEGGDQPPRADRIAVLAIAYHNMGVEQEFLKKFEHSLQSYRKGVEVTARLSPF</sequence>
<dbReference type="Pfam" id="PF13374">
    <property type="entry name" value="TPR_10"/>
    <property type="match status" value="1"/>
</dbReference>
<feature type="repeat" description="TPR" evidence="3">
    <location>
        <begin position="98"/>
        <end position="131"/>
    </location>
</feature>
<accession>D8LLY8</accession>
<evidence type="ECO:0000256" key="1">
    <source>
        <dbReference type="ARBA" id="ARBA00022737"/>
    </source>
</evidence>
<dbReference type="OMA" id="RIDETCM"/>
<keyword evidence="1" id="KW-0677">Repeat</keyword>
<dbReference type="eggNOG" id="ENOG502R6RA">
    <property type="taxonomic scope" value="Eukaryota"/>
</dbReference>
<dbReference type="SMART" id="SM00028">
    <property type="entry name" value="TPR"/>
    <property type="match status" value="4"/>
</dbReference>
<dbReference type="EMBL" id="FN649742">
    <property type="protein sequence ID" value="CBN77202.1"/>
    <property type="molecule type" value="Genomic_DNA"/>
</dbReference>
<name>D8LLY8_ECTSI</name>
<dbReference type="PROSITE" id="PS50005">
    <property type="entry name" value="TPR"/>
    <property type="match status" value="1"/>
</dbReference>
<dbReference type="SUPFAM" id="SSF48452">
    <property type="entry name" value="TPR-like"/>
    <property type="match status" value="1"/>
</dbReference>
<keyword evidence="5" id="KW-1185">Reference proteome</keyword>